<evidence type="ECO:0000313" key="2">
    <source>
        <dbReference type="EMBL" id="QUC11075.1"/>
    </source>
</evidence>
<gene>
    <name evidence="2" type="ORF">J5A53_15200</name>
</gene>
<evidence type="ECO:0008006" key="4">
    <source>
        <dbReference type="Google" id="ProtNLM"/>
    </source>
</evidence>
<protein>
    <recommendedName>
        <fullName evidence="4">Antitoxin</fullName>
    </recommendedName>
</protein>
<reference evidence="2" key="1">
    <citation type="submission" date="2021-03" db="EMBL/GenBank/DDBJ databases">
        <title>Human Oral Microbial Genomes.</title>
        <authorList>
            <person name="Johnston C.D."/>
            <person name="Chen T."/>
            <person name="Dewhirst F.E."/>
        </authorList>
    </citation>
    <scope>NUCLEOTIDE SEQUENCE</scope>
    <source>
        <strain evidence="2">F0714</strain>
    </source>
</reference>
<comment type="similarity">
    <text evidence="1">Belongs to the phD/YefM antitoxin family.</text>
</comment>
<proteinExistence type="inferred from homology"/>
<dbReference type="Proteomes" id="UP000677180">
    <property type="component" value="Chromosome"/>
</dbReference>
<accession>A0AB37HW53</accession>
<dbReference type="SUPFAM" id="SSF143120">
    <property type="entry name" value="YefM-like"/>
    <property type="match status" value="1"/>
</dbReference>
<dbReference type="RefSeq" id="WP_014845241.1">
    <property type="nucleotide sequence ID" value="NZ_CAUVFX010000021.1"/>
</dbReference>
<evidence type="ECO:0000256" key="1">
    <source>
        <dbReference type="ARBA" id="ARBA00009981"/>
    </source>
</evidence>
<sequence length="144" mass="15923">MTWDADTFTELVMEPDSIPDLLVRLLVAVTIQPSTQTSIGFESQEDRAHPVIRHHGHVRTLTATEASRQFSTLLDSIEAGDIVVVTRGNRPIAEIRPVTRRTGQDLRTALEEIPPPDEKFIADVAGAVNFATHARTGPREDAQF</sequence>
<dbReference type="EMBL" id="CP072385">
    <property type="protein sequence ID" value="QUC11075.1"/>
    <property type="molecule type" value="Genomic_DNA"/>
</dbReference>
<dbReference type="InterPro" id="IPR036165">
    <property type="entry name" value="YefM-like_sf"/>
</dbReference>
<name>A0AB37HW53_9ACTN</name>
<dbReference type="AlphaFoldDB" id="A0AB37HW53"/>
<dbReference type="Gene3D" id="3.40.1620.10">
    <property type="entry name" value="YefM-like domain"/>
    <property type="match status" value="1"/>
</dbReference>
<organism evidence="2 3">
    <name type="scientific">Arachnia propionica</name>
    <dbReference type="NCBI Taxonomy" id="1750"/>
    <lineage>
        <taxon>Bacteria</taxon>
        <taxon>Bacillati</taxon>
        <taxon>Actinomycetota</taxon>
        <taxon>Actinomycetes</taxon>
        <taxon>Propionibacteriales</taxon>
        <taxon>Propionibacteriaceae</taxon>
        <taxon>Arachnia</taxon>
    </lineage>
</organism>
<evidence type="ECO:0000313" key="3">
    <source>
        <dbReference type="Proteomes" id="UP000677180"/>
    </source>
</evidence>